<name>A0A448WGU2_9PLAT</name>
<reference evidence="2" key="1">
    <citation type="submission" date="2018-11" db="EMBL/GenBank/DDBJ databases">
        <authorList>
            <consortium name="Pathogen Informatics"/>
        </authorList>
    </citation>
    <scope>NUCLEOTIDE SEQUENCE</scope>
</reference>
<keyword evidence="3" id="KW-1185">Reference proteome</keyword>
<sequence>MGGQAVGCCTQIGCHNIKPNSVGPAHALRILWFRRRLLSNGLASSPEPILPIDSLPQRTLPRSTFPSFGLEDEMTGPKSYQKVRLQQAKTEQRQYTRLYHLAQFNRSLVVELLPGLLSERPFGGTAESGPDRRPPREAAGLGKQTDSVMTDEEAVEEVVDEEVTCQGHLTTDLWQDVPAAVWPSGLPLPMSATARLRVHQTPLLDRHPPQNHLQSLFSSIPLKNATSLYEQSNGGCLSFLEAGEIWIFCSAYVCRQPHCGTCRRESDSGLPGTALGTAEGTPHLAPERPARGAGLPGQASLA</sequence>
<dbReference type="EMBL" id="CAAALY010011294">
    <property type="protein sequence ID" value="VEL11261.1"/>
    <property type="molecule type" value="Genomic_DNA"/>
</dbReference>
<evidence type="ECO:0000256" key="1">
    <source>
        <dbReference type="SAM" id="MobiDB-lite"/>
    </source>
</evidence>
<protein>
    <submittedName>
        <fullName evidence="2">Uncharacterized protein</fullName>
    </submittedName>
</protein>
<comment type="caution">
    <text evidence="2">The sequence shown here is derived from an EMBL/GenBank/DDBJ whole genome shotgun (WGS) entry which is preliminary data.</text>
</comment>
<proteinExistence type="predicted"/>
<evidence type="ECO:0000313" key="2">
    <source>
        <dbReference type="EMBL" id="VEL11261.1"/>
    </source>
</evidence>
<dbReference type="Proteomes" id="UP000784294">
    <property type="component" value="Unassembled WGS sequence"/>
</dbReference>
<organism evidence="2 3">
    <name type="scientific">Protopolystoma xenopodis</name>
    <dbReference type="NCBI Taxonomy" id="117903"/>
    <lineage>
        <taxon>Eukaryota</taxon>
        <taxon>Metazoa</taxon>
        <taxon>Spiralia</taxon>
        <taxon>Lophotrochozoa</taxon>
        <taxon>Platyhelminthes</taxon>
        <taxon>Monogenea</taxon>
        <taxon>Polyopisthocotylea</taxon>
        <taxon>Polystomatidea</taxon>
        <taxon>Polystomatidae</taxon>
        <taxon>Protopolystoma</taxon>
    </lineage>
</organism>
<feature type="region of interest" description="Disordered" evidence="1">
    <location>
        <begin position="121"/>
        <end position="148"/>
    </location>
</feature>
<accession>A0A448WGU2</accession>
<gene>
    <name evidence="2" type="ORF">PXEA_LOCUS4701</name>
</gene>
<feature type="region of interest" description="Disordered" evidence="1">
    <location>
        <begin position="270"/>
        <end position="302"/>
    </location>
</feature>
<evidence type="ECO:0000313" key="3">
    <source>
        <dbReference type="Proteomes" id="UP000784294"/>
    </source>
</evidence>
<dbReference type="AlphaFoldDB" id="A0A448WGU2"/>